<sequence length="71" mass="8092">MSHHRSLCTICDLFVHLTLTFDILDKTLLCSCHIICFCCKFYACLALDVWAPYGAVIRLSEGESLNSFKLF</sequence>
<proteinExistence type="predicted"/>
<evidence type="ECO:0000313" key="1">
    <source>
        <dbReference type="EMBL" id="JAH92304.1"/>
    </source>
</evidence>
<reference evidence="1" key="2">
    <citation type="journal article" date="2015" name="Fish Shellfish Immunol.">
        <title>Early steps in the European eel (Anguilla anguilla)-Vibrio vulnificus interaction in the gills: Role of the RtxA13 toxin.</title>
        <authorList>
            <person name="Callol A."/>
            <person name="Pajuelo D."/>
            <person name="Ebbesson L."/>
            <person name="Teles M."/>
            <person name="MacKenzie S."/>
            <person name="Amaro C."/>
        </authorList>
    </citation>
    <scope>NUCLEOTIDE SEQUENCE</scope>
</reference>
<dbReference type="AlphaFoldDB" id="A0A0E9WPG9"/>
<dbReference type="EMBL" id="GBXM01016273">
    <property type="protein sequence ID" value="JAH92304.1"/>
    <property type="molecule type" value="Transcribed_RNA"/>
</dbReference>
<accession>A0A0E9WPG9</accession>
<reference evidence="1" key="1">
    <citation type="submission" date="2014-11" db="EMBL/GenBank/DDBJ databases">
        <authorList>
            <person name="Amaro Gonzalez C."/>
        </authorList>
    </citation>
    <scope>NUCLEOTIDE SEQUENCE</scope>
</reference>
<organism evidence="1">
    <name type="scientific">Anguilla anguilla</name>
    <name type="common">European freshwater eel</name>
    <name type="synonym">Muraena anguilla</name>
    <dbReference type="NCBI Taxonomy" id="7936"/>
    <lineage>
        <taxon>Eukaryota</taxon>
        <taxon>Metazoa</taxon>
        <taxon>Chordata</taxon>
        <taxon>Craniata</taxon>
        <taxon>Vertebrata</taxon>
        <taxon>Euteleostomi</taxon>
        <taxon>Actinopterygii</taxon>
        <taxon>Neopterygii</taxon>
        <taxon>Teleostei</taxon>
        <taxon>Anguilliformes</taxon>
        <taxon>Anguillidae</taxon>
        <taxon>Anguilla</taxon>
    </lineage>
</organism>
<name>A0A0E9WPG9_ANGAN</name>
<protein>
    <submittedName>
        <fullName evidence="1">Uncharacterized protein</fullName>
    </submittedName>
</protein>